<dbReference type="PANTHER" id="PTHR23132">
    <property type="entry name" value="D-ALANINE--D-ALANINE LIGASE"/>
    <property type="match status" value="1"/>
</dbReference>
<keyword evidence="5" id="KW-0479">Metal-binding</keyword>
<comment type="cofactor">
    <cofactor evidence="1">
        <name>Mn(2+)</name>
        <dbReference type="ChEBI" id="CHEBI:29035"/>
    </cofactor>
</comment>
<dbReference type="EC" id="6.3.2.4" evidence="14"/>
<dbReference type="PANTHER" id="PTHR23132:SF25">
    <property type="entry name" value="D-ALANINE--D-ALANINE LIGASE A"/>
    <property type="match status" value="1"/>
</dbReference>
<evidence type="ECO:0000256" key="8">
    <source>
        <dbReference type="ARBA" id="ARBA00022842"/>
    </source>
</evidence>
<keyword evidence="4 14" id="KW-0436">Ligase</keyword>
<evidence type="ECO:0000256" key="12">
    <source>
        <dbReference type="ARBA" id="ARBA00023316"/>
    </source>
</evidence>
<comment type="subcellular location">
    <subcellularLocation>
        <location evidence="14">Cytoplasm</location>
    </subcellularLocation>
</comment>
<dbReference type="EMBL" id="QDKL01000004">
    <property type="protein sequence ID" value="RZF20441.1"/>
    <property type="molecule type" value="Genomic_DNA"/>
</dbReference>
<name>A0ABY0IBV3_9BACT</name>
<keyword evidence="7 15" id="KW-0067">ATP-binding</keyword>
<evidence type="ECO:0000256" key="6">
    <source>
        <dbReference type="ARBA" id="ARBA00022741"/>
    </source>
</evidence>
<evidence type="ECO:0000256" key="15">
    <source>
        <dbReference type="PROSITE-ProRule" id="PRU00409"/>
    </source>
</evidence>
<keyword evidence="10 14" id="KW-0573">Peptidoglycan synthesis</keyword>
<evidence type="ECO:0000313" key="18">
    <source>
        <dbReference type="Proteomes" id="UP000443582"/>
    </source>
</evidence>
<dbReference type="RefSeq" id="WP_115363916.1">
    <property type="nucleotide sequence ID" value="NZ_QDKL01000004.1"/>
</dbReference>
<comment type="pathway">
    <text evidence="14">Cell wall biogenesis; peptidoglycan biosynthesis.</text>
</comment>
<evidence type="ECO:0000256" key="7">
    <source>
        <dbReference type="ARBA" id="ARBA00022840"/>
    </source>
</evidence>
<dbReference type="Proteomes" id="UP000443582">
    <property type="component" value="Unassembled WGS sequence"/>
</dbReference>
<protein>
    <recommendedName>
        <fullName evidence="14">D-alanine--D-alanine ligase</fullName>
        <ecNumber evidence="14">6.3.2.4</ecNumber>
    </recommendedName>
    <alternativeName>
        <fullName evidence="14">D-Ala-D-Ala ligase</fullName>
    </alternativeName>
    <alternativeName>
        <fullName evidence="14">D-alanylalanine synthetase</fullName>
    </alternativeName>
</protein>
<dbReference type="Pfam" id="PF07478">
    <property type="entry name" value="Dala_Dala_lig_C"/>
    <property type="match status" value="1"/>
</dbReference>
<dbReference type="Pfam" id="PF01820">
    <property type="entry name" value="Dala_Dala_lig_N"/>
    <property type="match status" value="1"/>
</dbReference>
<evidence type="ECO:0000256" key="1">
    <source>
        <dbReference type="ARBA" id="ARBA00001936"/>
    </source>
</evidence>
<dbReference type="NCBIfam" id="NF002527">
    <property type="entry name" value="PRK01966.1-3"/>
    <property type="match status" value="1"/>
</dbReference>
<evidence type="ECO:0000256" key="2">
    <source>
        <dbReference type="ARBA" id="ARBA00001946"/>
    </source>
</evidence>
<dbReference type="InterPro" id="IPR000291">
    <property type="entry name" value="D-Ala_lig_Van_CS"/>
</dbReference>
<comment type="function">
    <text evidence="14">Cell wall formation.</text>
</comment>
<accession>A0ABY0IBV3</accession>
<dbReference type="InterPro" id="IPR016185">
    <property type="entry name" value="PreATP-grasp_dom_sf"/>
</dbReference>
<dbReference type="Gene3D" id="3.30.1490.20">
    <property type="entry name" value="ATP-grasp fold, A domain"/>
    <property type="match status" value="1"/>
</dbReference>
<keyword evidence="9 14" id="KW-0133">Cell shape</keyword>
<keyword evidence="8" id="KW-0460">Magnesium</keyword>
<evidence type="ECO:0000256" key="10">
    <source>
        <dbReference type="ARBA" id="ARBA00022984"/>
    </source>
</evidence>
<feature type="domain" description="ATP-grasp" evidence="16">
    <location>
        <begin position="119"/>
        <end position="325"/>
    </location>
</feature>
<dbReference type="HAMAP" id="MF_00047">
    <property type="entry name" value="Dala_Dala_lig"/>
    <property type="match status" value="1"/>
</dbReference>
<comment type="cofactor">
    <cofactor evidence="2">
        <name>Mg(2+)</name>
        <dbReference type="ChEBI" id="CHEBI:18420"/>
    </cofactor>
</comment>
<dbReference type="Gene3D" id="3.30.470.20">
    <property type="entry name" value="ATP-grasp fold, B domain"/>
    <property type="match status" value="1"/>
</dbReference>
<keyword evidence="6 15" id="KW-0547">Nucleotide-binding</keyword>
<evidence type="ECO:0000259" key="16">
    <source>
        <dbReference type="PROSITE" id="PS50975"/>
    </source>
</evidence>
<dbReference type="PROSITE" id="PS00844">
    <property type="entry name" value="DALA_DALA_LIGASE_2"/>
    <property type="match status" value="1"/>
</dbReference>
<dbReference type="InterPro" id="IPR011095">
    <property type="entry name" value="Dala_Dala_lig_C"/>
</dbReference>
<dbReference type="InterPro" id="IPR011761">
    <property type="entry name" value="ATP-grasp"/>
</dbReference>
<dbReference type="PIRSF" id="PIRSF039102">
    <property type="entry name" value="Ddl/VanB"/>
    <property type="match status" value="1"/>
</dbReference>
<organism evidence="17 18">
    <name type="scientific">Halobacteriovorax vibrionivorans</name>
    <dbReference type="NCBI Taxonomy" id="2152716"/>
    <lineage>
        <taxon>Bacteria</taxon>
        <taxon>Pseudomonadati</taxon>
        <taxon>Bdellovibrionota</taxon>
        <taxon>Bacteriovoracia</taxon>
        <taxon>Bacteriovoracales</taxon>
        <taxon>Halobacteriovoraceae</taxon>
        <taxon>Halobacteriovorax</taxon>
    </lineage>
</organism>
<evidence type="ECO:0000256" key="13">
    <source>
        <dbReference type="ARBA" id="ARBA00047614"/>
    </source>
</evidence>
<keyword evidence="12 14" id="KW-0961">Cell wall biogenesis/degradation</keyword>
<keyword evidence="14" id="KW-0963">Cytoplasm</keyword>
<dbReference type="SUPFAM" id="SSF52440">
    <property type="entry name" value="PreATP-grasp domain"/>
    <property type="match status" value="1"/>
</dbReference>
<comment type="catalytic activity">
    <reaction evidence="13 14">
        <text>2 D-alanine + ATP = D-alanyl-D-alanine + ADP + phosphate + H(+)</text>
        <dbReference type="Rhea" id="RHEA:11224"/>
        <dbReference type="ChEBI" id="CHEBI:15378"/>
        <dbReference type="ChEBI" id="CHEBI:30616"/>
        <dbReference type="ChEBI" id="CHEBI:43474"/>
        <dbReference type="ChEBI" id="CHEBI:57416"/>
        <dbReference type="ChEBI" id="CHEBI:57822"/>
        <dbReference type="ChEBI" id="CHEBI:456216"/>
        <dbReference type="EC" id="6.3.2.4"/>
    </reaction>
</comment>
<keyword evidence="18" id="KW-1185">Reference proteome</keyword>
<evidence type="ECO:0000256" key="5">
    <source>
        <dbReference type="ARBA" id="ARBA00022723"/>
    </source>
</evidence>
<dbReference type="GO" id="GO:0008716">
    <property type="term" value="F:D-alanine-D-alanine ligase activity"/>
    <property type="evidence" value="ECO:0007669"/>
    <property type="project" value="UniProtKB-EC"/>
</dbReference>
<evidence type="ECO:0000256" key="3">
    <source>
        <dbReference type="ARBA" id="ARBA00010871"/>
    </source>
</evidence>
<dbReference type="InterPro" id="IPR005905">
    <property type="entry name" value="D_ala_D_ala"/>
</dbReference>
<gene>
    <name evidence="14" type="primary">ddl</name>
    <name evidence="17" type="ORF">DAY19_14875</name>
</gene>
<comment type="caution">
    <text evidence="17">The sequence shown here is derived from an EMBL/GenBank/DDBJ whole genome shotgun (WGS) entry which is preliminary data.</text>
</comment>
<proteinExistence type="inferred from homology"/>
<sequence length="329" mass="37307">MERKNVLIICGGGSSEHEVSLRSAQYIKDQVSLIKELNPIVVEMDKDANLTLNGNKVSLNGQILETATERPYINYVIPVIHGPPGETGEIQCYLEMHKLPYLGPRHEGSSICFNKVTTKLWFDLLGINNAPWKAIHRGLPFELSEIKEFFKESNNDVFIKAASQGSSVGCYHVTKSSEIETKLNEALKYSDDVLIEKTLKGRELEIAVFEQDGNLHASRPGEIINDDDKFYDYQQKYSDDSHAKTLVEAQDLTSEQIAKMQNIAKTAFKCLKLRHLSRIDFFLSDGEIYLNEINTFPGMTSISMFPKMLENTGLKFSDFLKEKILKETR</sequence>
<dbReference type="InterPro" id="IPR013815">
    <property type="entry name" value="ATP_grasp_subdomain_1"/>
</dbReference>
<reference evidence="18" key="1">
    <citation type="journal article" date="2019" name="Int. J. Syst. Evol. Microbiol.">
        <title>Halobacteriovorax valvorus sp. nov., a novel prokaryotic predator isolated from coastal seawater of China.</title>
        <authorList>
            <person name="Chen M.-X."/>
        </authorList>
    </citation>
    <scope>NUCLEOTIDE SEQUENCE [LARGE SCALE GENOMIC DNA]</scope>
    <source>
        <strain evidence="18">BL9</strain>
    </source>
</reference>
<evidence type="ECO:0000256" key="14">
    <source>
        <dbReference type="HAMAP-Rule" id="MF_00047"/>
    </source>
</evidence>
<comment type="similarity">
    <text evidence="3 14">Belongs to the D-alanine--D-alanine ligase family.</text>
</comment>
<dbReference type="PROSITE" id="PS50975">
    <property type="entry name" value="ATP_GRASP"/>
    <property type="match status" value="1"/>
</dbReference>
<dbReference type="NCBIfam" id="TIGR01205">
    <property type="entry name" value="D_ala_D_alaTIGR"/>
    <property type="match status" value="1"/>
</dbReference>
<evidence type="ECO:0000256" key="11">
    <source>
        <dbReference type="ARBA" id="ARBA00023211"/>
    </source>
</evidence>
<dbReference type="Gene3D" id="3.40.50.20">
    <property type="match status" value="1"/>
</dbReference>
<evidence type="ECO:0000256" key="9">
    <source>
        <dbReference type="ARBA" id="ARBA00022960"/>
    </source>
</evidence>
<evidence type="ECO:0000256" key="4">
    <source>
        <dbReference type="ARBA" id="ARBA00022598"/>
    </source>
</evidence>
<dbReference type="InterPro" id="IPR011127">
    <property type="entry name" value="Dala_Dala_lig_N"/>
</dbReference>
<keyword evidence="11" id="KW-0464">Manganese</keyword>
<dbReference type="SUPFAM" id="SSF56059">
    <property type="entry name" value="Glutathione synthetase ATP-binding domain-like"/>
    <property type="match status" value="1"/>
</dbReference>
<evidence type="ECO:0000313" key="17">
    <source>
        <dbReference type="EMBL" id="RZF20441.1"/>
    </source>
</evidence>